<keyword evidence="1" id="KW-1133">Transmembrane helix</keyword>
<dbReference type="InterPro" id="IPR025509">
    <property type="entry name" value="DUF4396"/>
</dbReference>
<proteinExistence type="predicted"/>
<gene>
    <name evidence="3" type="ORF">KDA27_04550</name>
</gene>
<feature type="transmembrane region" description="Helical" evidence="1">
    <location>
        <begin position="83"/>
        <end position="102"/>
    </location>
</feature>
<feature type="transmembrane region" description="Helical" evidence="1">
    <location>
        <begin position="177"/>
        <end position="203"/>
    </location>
</feature>
<accession>A0A956N9U6</accession>
<comment type="caution">
    <text evidence="3">The sequence shown here is derived from an EMBL/GenBank/DDBJ whole genome shotgun (WGS) entry which is preliminary data.</text>
</comment>
<dbReference type="Pfam" id="PF14342">
    <property type="entry name" value="DUF4396"/>
    <property type="match status" value="1"/>
</dbReference>
<feature type="transmembrane region" description="Helical" evidence="1">
    <location>
        <begin position="108"/>
        <end position="130"/>
    </location>
</feature>
<evidence type="ECO:0000313" key="3">
    <source>
        <dbReference type="EMBL" id="MCA9755051.1"/>
    </source>
</evidence>
<keyword evidence="1" id="KW-0472">Membrane</keyword>
<dbReference type="EMBL" id="JAGQHS010000014">
    <property type="protein sequence ID" value="MCA9755051.1"/>
    <property type="molecule type" value="Genomic_DNA"/>
</dbReference>
<reference evidence="3" key="1">
    <citation type="submission" date="2020-04" db="EMBL/GenBank/DDBJ databases">
        <authorList>
            <person name="Zhang T."/>
        </authorList>
    </citation>
    <scope>NUCLEOTIDE SEQUENCE</scope>
    <source>
        <strain evidence="3">HKST-UBA02</strain>
    </source>
</reference>
<dbReference type="AlphaFoldDB" id="A0A956N9U6"/>
<reference evidence="3" key="2">
    <citation type="journal article" date="2021" name="Microbiome">
        <title>Successional dynamics and alternative stable states in a saline activated sludge microbial community over 9 years.</title>
        <authorList>
            <person name="Wang Y."/>
            <person name="Ye J."/>
            <person name="Ju F."/>
            <person name="Liu L."/>
            <person name="Boyd J.A."/>
            <person name="Deng Y."/>
            <person name="Parks D.H."/>
            <person name="Jiang X."/>
            <person name="Yin X."/>
            <person name="Woodcroft B.J."/>
            <person name="Tyson G.W."/>
            <person name="Hugenholtz P."/>
            <person name="Polz M.F."/>
            <person name="Zhang T."/>
        </authorList>
    </citation>
    <scope>NUCLEOTIDE SEQUENCE</scope>
    <source>
        <strain evidence="3">HKST-UBA02</strain>
    </source>
</reference>
<feature type="transmembrane region" description="Helical" evidence="1">
    <location>
        <begin position="151"/>
        <end position="171"/>
    </location>
</feature>
<organism evidence="3 4">
    <name type="scientific">Eiseniibacteriota bacterium</name>
    <dbReference type="NCBI Taxonomy" id="2212470"/>
    <lineage>
        <taxon>Bacteria</taxon>
        <taxon>Candidatus Eiseniibacteriota</taxon>
    </lineage>
</organism>
<evidence type="ECO:0000313" key="4">
    <source>
        <dbReference type="Proteomes" id="UP000739538"/>
    </source>
</evidence>
<name>A0A956N9U6_UNCEI</name>
<protein>
    <submittedName>
        <fullName evidence="3">DUF4396 domain-containing protein</fullName>
    </submittedName>
</protein>
<evidence type="ECO:0000259" key="2">
    <source>
        <dbReference type="Pfam" id="PF14342"/>
    </source>
</evidence>
<feature type="transmembrane region" description="Helical" evidence="1">
    <location>
        <begin position="42"/>
        <end position="62"/>
    </location>
</feature>
<sequence length="215" mass="22972">MKEFVGSWPFLGTWLVLSVVCLAIVIRDLRRKNPEIMPLMRFVWGLTVAYSGPLGLAAYFFAGRKQIDHDSLLRRGLRSTAHCYSGCGLGEVLGVLLTVGVFGATQSVVIGTTFGLAYLLGLGLTAGPLIQDGESKRAALKDALISESASIVVMELVAISVDLLLAGNAGWSEVLFWSSLVVSLTLGFLAALPVNILFVRWGVKEGMKSPKAMAA</sequence>
<evidence type="ECO:0000256" key="1">
    <source>
        <dbReference type="SAM" id="Phobius"/>
    </source>
</evidence>
<dbReference type="Proteomes" id="UP000739538">
    <property type="component" value="Unassembled WGS sequence"/>
</dbReference>
<feature type="domain" description="DUF4396" evidence="2">
    <location>
        <begin position="75"/>
        <end position="204"/>
    </location>
</feature>
<feature type="transmembrane region" description="Helical" evidence="1">
    <location>
        <begin position="7"/>
        <end position="26"/>
    </location>
</feature>
<keyword evidence="1" id="KW-0812">Transmembrane</keyword>